<dbReference type="GO" id="GO:0000272">
    <property type="term" value="P:polysaccharide catabolic process"/>
    <property type="evidence" value="ECO:0007669"/>
    <property type="project" value="InterPro"/>
</dbReference>
<dbReference type="CDD" id="cd14256">
    <property type="entry name" value="Dockerin_I"/>
    <property type="match status" value="1"/>
</dbReference>
<proteinExistence type="predicted"/>
<dbReference type="OrthoDB" id="246944at2"/>
<dbReference type="Gene3D" id="2.60.40.1120">
    <property type="entry name" value="Carboxypeptidase-like, regulatory domain"/>
    <property type="match status" value="1"/>
</dbReference>
<dbReference type="AlphaFoldDB" id="A0A5C6BUH6"/>
<dbReference type="EMBL" id="SJPU01000002">
    <property type="protein sequence ID" value="TWU15698.1"/>
    <property type="molecule type" value="Genomic_DNA"/>
</dbReference>
<dbReference type="InterPro" id="IPR013784">
    <property type="entry name" value="Carb-bd-like_fold"/>
</dbReference>
<dbReference type="Pfam" id="PF00404">
    <property type="entry name" value="Dockerin_1"/>
    <property type="match status" value="1"/>
</dbReference>
<dbReference type="SUPFAM" id="SSF63446">
    <property type="entry name" value="Type I dockerin domain"/>
    <property type="match status" value="1"/>
</dbReference>
<comment type="caution">
    <text evidence="1">The sequence shown here is derived from an EMBL/GenBank/DDBJ whole genome shotgun (WGS) entry which is preliminary data.</text>
</comment>
<accession>A0A5C6BUH6</accession>
<dbReference type="InterPro" id="IPR002105">
    <property type="entry name" value="Dockerin_1_rpt"/>
</dbReference>
<protein>
    <submittedName>
        <fullName evidence="1">Dockerin type I repeat protein</fullName>
    </submittedName>
</protein>
<dbReference type="SUPFAM" id="SSF49452">
    <property type="entry name" value="Starch-binding domain-like"/>
    <property type="match status" value="1"/>
</dbReference>
<dbReference type="InterPro" id="IPR036439">
    <property type="entry name" value="Dockerin_dom_sf"/>
</dbReference>
<dbReference type="Gene3D" id="1.10.1330.10">
    <property type="entry name" value="Dockerin domain"/>
    <property type="match status" value="1"/>
</dbReference>
<evidence type="ECO:0000313" key="1">
    <source>
        <dbReference type="EMBL" id="TWU15698.1"/>
    </source>
</evidence>
<gene>
    <name evidence="1" type="ORF">Poly21_28950</name>
</gene>
<dbReference type="GO" id="GO:0030246">
    <property type="term" value="F:carbohydrate binding"/>
    <property type="evidence" value="ECO:0007669"/>
    <property type="project" value="InterPro"/>
</dbReference>
<dbReference type="Proteomes" id="UP000319908">
    <property type="component" value="Unassembled WGS sequence"/>
</dbReference>
<dbReference type="GO" id="GO:0004553">
    <property type="term" value="F:hydrolase activity, hydrolyzing O-glycosyl compounds"/>
    <property type="evidence" value="ECO:0007669"/>
    <property type="project" value="InterPro"/>
</dbReference>
<sequence length="773" mass="82550">MAVGVPLGATPQDTAEFMLGTVTVTPIFLESDGSIDPQSQNWTPAEIDSVLANITAGAEWWSDLLDTFDSVHSLSFTIDDTFARNPVETGYEPIDRPSNYYNRYVGQFLDAAGVDPSLQLDDGMLAFNDSQREKFGTDWAFSLFITDSSDDPDGYFGEGGSFRGAFAFPGGRYIVSPSTRPVSTFAHEMGHIFWAFDEYSGGGSYDETRGYYNSPNTNARNNPTPGFQQEVSIMADYDRLITAFATHTTAASTLAVIGWQDSDGDGIFDVLDVPLHLSGSGVFNAETSRFEFNGEASVGTLRNQNASGNQSDITINRISSLDVSIDGGQWVSVAAPDTYTATFNLALSVPRNFSKIEFRVRDAETGITSDIWSATPTTPLLPDSSSLSGYAVLDTGDNSNRASGEPLLSDVAIHVTAADGSELPQGEFDAADAALDTQLPTVSGITLSGNLGALKTTAQVRRVAELNNTPMLHVHDSQLQYWTPNLGDRVTALATLTTPTAQVDVDVVGLTSNGTAYARVEAYDAAGNLIDRATTDLRNNSDGGLGFGERQTLTLHDSDGRIASIRIMGHADTEIGATAIRTGVPSNWTTDAHGAFVLSDLPSGSYRLTATSDNVTYGFDPITVSSTTNTPIRLVAKTVDSPRYNPVLAADVNQDNVVTAVDALQVINYLNTFGSHTLTHADATGSKIDVTNDGVITALDALRVINYLNGGQTASASEPLPIASQPDTTRELVTAEKAAPDPVGIDDVLTEPIQWIAPQPDDPDDEPFTFRIV</sequence>
<name>A0A5C6BUH6_9BACT</name>
<keyword evidence="2" id="KW-1185">Reference proteome</keyword>
<evidence type="ECO:0000313" key="2">
    <source>
        <dbReference type="Proteomes" id="UP000319908"/>
    </source>
</evidence>
<organism evidence="1 2">
    <name type="scientific">Allorhodopirellula heiligendammensis</name>
    <dbReference type="NCBI Taxonomy" id="2714739"/>
    <lineage>
        <taxon>Bacteria</taxon>
        <taxon>Pseudomonadati</taxon>
        <taxon>Planctomycetota</taxon>
        <taxon>Planctomycetia</taxon>
        <taxon>Pirellulales</taxon>
        <taxon>Pirellulaceae</taxon>
        <taxon>Allorhodopirellula</taxon>
    </lineage>
</organism>
<reference evidence="1 2" key="1">
    <citation type="journal article" date="2020" name="Antonie Van Leeuwenhoek">
        <title>Rhodopirellula heiligendammensis sp. nov., Rhodopirellula pilleata sp. nov., and Rhodopirellula solitaria sp. nov. isolated from natural or artificial marine surfaces in Northern Germany and California, USA, and emended description of the genus Rhodopirellula.</title>
        <authorList>
            <person name="Kallscheuer N."/>
            <person name="Wiegand S."/>
            <person name="Jogler M."/>
            <person name="Boedeker C."/>
            <person name="Peeters S.H."/>
            <person name="Rast P."/>
            <person name="Heuer A."/>
            <person name="Jetten M.S.M."/>
            <person name="Rohde M."/>
            <person name="Jogler C."/>
        </authorList>
    </citation>
    <scope>NUCLEOTIDE SEQUENCE [LARGE SCALE GENOMIC DNA]</scope>
    <source>
        <strain evidence="1 2">Poly21</strain>
    </source>
</reference>